<dbReference type="InterPro" id="IPR014944">
    <property type="entry name" value="Toxin_SymE-like"/>
</dbReference>
<feature type="domain" description="Toxin SymE-like" evidence="1">
    <location>
        <begin position="16"/>
        <end position="56"/>
    </location>
</feature>
<dbReference type="OrthoDB" id="9803936at2"/>
<evidence type="ECO:0000313" key="3">
    <source>
        <dbReference type="Proteomes" id="UP000003240"/>
    </source>
</evidence>
<dbReference type="GO" id="GO:0005737">
    <property type="term" value="C:cytoplasm"/>
    <property type="evidence" value="ECO:0007669"/>
    <property type="project" value="InterPro"/>
</dbReference>
<dbReference type="AlphaFoldDB" id="F7NQ22"/>
<dbReference type="GO" id="GO:0016070">
    <property type="term" value="P:RNA metabolic process"/>
    <property type="evidence" value="ECO:0007669"/>
    <property type="project" value="InterPro"/>
</dbReference>
<evidence type="ECO:0000259" key="1">
    <source>
        <dbReference type="Pfam" id="PF08845"/>
    </source>
</evidence>
<evidence type="ECO:0000313" key="2">
    <source>
        <dbReference type="EMBL" id="EGO61861.1"/>
    </source>
</evidence>
<protein>
    <recommendedName>
        <fullName evidence="1">Toxin SymE-like domain-containing protein</fullName>
    </recommendedName>
</protein>
<name>F7NQ22_9FIRM</name>
<gene>
    <name evidence="2" type="ORF">ALO_21114</name>
</gene>
<dbReference type="RefSeq" id="WP_004099861.1">
    <property type="nucleotide sequence ID" value="NZ_AFGF01000278.1"/>
</dbReference>
<accession>F7NQ22</accession>
<reference evidence="2 3" key="1">
    <citation type="journal article" date="2011" name="EMBO J.">
        <title>Structural diversity of bacterial flagellar motors.</title>
        <authorList>
            <person name="Chen S."/>
            <person name="Beeby M."/>
            <person name="Murphy G.E."/>
            <person name="Leadbetter J.R."/>
            <person name="Hendrixson D.R."/>
            <person name="Briegel A."/>
            <person name="Li Z."/>
            <person name="Shi J."/>
            <person name="Tocheva E.I."/>
            <person name="Muller A."/>
            <person name="Dobro M.J."/>
            <person name="Jensen G.J."/>
        </authorList>
    </citation>
    <scope>NUCLEOTIDE SEQUENCE [LARGE SCALE GENOMIC DNA]</scope>
    <source>
        <strain evidence="2 3">DSM 6540</strain>
    </source>
</reference>
<dbReference type="EMBL" id="AFGF01000278">
    <property type="protein sequence ID" value="EGO61861.1"/>
    <property type="molecule type" value="Genomic_DNA"/>
</dbReference>
<dbReference type="Proteomes" id="UP000003240">
    <property type="component" value="Unassembled WGS sequence"/>
</dbReference>
<keyword evidence="3" id="KW-1185">Reference proteome</keyword>
<proteinExistence type="predicted"/>
<sequence>MVRILIVSGVWSHRNAAGHYVEVPALRLQGKWLAQLGFRVGSQVQVYENPGEITIRLSKEDVSYGKDPI</sequence>
<organism evidence="2 3">
    <name type="scientific">Acetonema longum DSM 6540</name>
    <dbReference type="NCBI Taxonomy" id="1009370"/>
    <lineage>
        <taxon>Bacteria</taxon>
        <taxon>Bacillati</taxon>
        <taxon>Bacillota</taxon>
        <taxon>Negativicutes</taxon>
        <taxon>Acetonemataceae</taxon>
        <taxon>Acetonema</taxon>
    </lineage>
</organism>
<comment type="caution">
    <text evidence="2">The sequence shown here is derived from an EMBL/GenBank/DDBJ whole genome shotgun (WGS) entry which is preliminary data.</text>
</comment>
<dbReference type="Pfam" id="PF08845">
    <property type="entry name" value="SymE_toxin"/>
    <property type="match status" value="1"/>
</dbReference>
<dbReference type="GO" id="GO:0016788">
    <property type="term" value="F:hydrolase activity, acting on ester bonds"/>
    <property type="evidence" value="ECO:0007669"/>
    <property type="project" value="InterPro"/>
</dbReference>
<dbReference type="GO" id="GO:0003723">
    <property type="term" value="F:RNA binding"/>
    <property type="evidence" value="ECO:0007669"/>
    <property type="project" value="InterPro"/>
</dbReference>